<feature type="non-terminal residue" evidence="2">
    <location>
        <position position="141"/>
    </location>
</feature>
<gene>
    <name evidence="2" type="ORF">AVDCRST_MAG51-3259</name>
</gene>
<feature type="region of interest" description="Disordered" evidence="1">
    <location>
        <begin position="1"/>
        <end position="141"/>
    </location>
</feature>
<reference evidence="2" key="1">
    <citation type="submission" date="2020-02" db="EMBL/GenBank/DDBJ databases">
        <authorList>
            <person name="Meier V. D."/>
        </authorList>
    </citation>
    <scope>NUCLEOTIDE SEQUENCE</scope>
    <source>
        <strain evidence="2">AVDCRST_MAG51</strain>
    </source>
</reference>
<feature type="compositionally biased region" description="Basic residues" evidence="1">
    <location>
        <begin position="41"/>
        <end position="52"/>
    </location>
</feature>
<protein>
    <submittedName>
        <fullName evidence="2">Uncharacterized protein</fullName>
    </submittedName>
</protein>
<name>A0A6J4QH91_9BURK</name>
<organism evidence="2">
    <name type="scientific">uncultured Ramlibacter sp</name>
    <dbReference type="NCBI Taxonomy" id="260755"/>
    <lineage>
        <taxon>Bacteria</taxon>
        <taxon>Pseudomonadati</taxon>
        <taxon>Pseudomonadota</taxon>
        <taxon>Betaproteobacteria</taxon>
        <taxon>Burkholderiales</taxon>
        <taxon>Comamonadaceae</taxon>
        <taxon>Ramlibacter</taxon>
        <taxon>environmental samples</taxon>
    </lineage>
</organism>
<sequence length="141" mass="14084">AERPLCRQLPGLPPGPGQPRAVQGFRRAGAGTRAQLDRVARARHPARQRASHRQPTGAGRAVQAADRHQAGPADGRAGLGDAAGRPGRPAPHPGCGHGGWAAAGQAAAGAGQGARGPVAARARRHREEGAAATAGKAGRAV</sequence>
<feature type="compositionally biased region" description="Low complexity" evidence="1">
    <location>
        <begin position="130"/>
        <end position="141"/>
    </location>
</feature>
<evidence type="ECO:0000313" key="2">
    <source>
        <dbReference type="EMBL" id="CAA9440619.1"/>
    </source>
</evidence>
<dbReference type="EMBL" id="CADCUX010000702">
    <property type="protein sequence ID" value="CAA9440619.1"/>
    <property type="molecule type" value="Genomic_DNA"/>
</dbReference>
<feature type="compositionally biased region" description="Low complexity" evidence="1">
    <location>
        <begin position="1"/>
        <end position="10"/>
    </location>
</feature>
<evidence type="ECO:0000256" key="1">
    <source>
        <dbReference type="SAM" id="MobiDB-lite"/>
    </source>
</evidence>
<proteinExistence type="predicted"/>
<feature type="non-terminal residue" evidence="2">
    <location>
        <position position="1"/>
    </location>
</feature>
<dbReference type="AlphaFoldDB" id="A0A6J4QH91"/>
<feature type="compositionally biased region" description="Low complexity" evidence="1">
    <location>
        <begin position="102"/>
        <end position="120"/>
    </location>
</feature>
<feature type="compositionally biased region" description="Low complexity" evidence="1">
    <location>
        <begin position="70"/>
        <end position="87"/>
    </location>
</feature>
<accession>A0A6J4QH91</accession>